<evidence type="ECO:0000313" key="4">
    <source>
        <dbReference type="Proteomes" id="UP001150062"/>
    </source>
</evidence>
<comment type="caution">
    <text evidence="3">The sequence shown here is derived from an EMBL/GenBank/DDBJ whole genome shotgun (WGS) entry which is preliminary data.</text>
</comment>
<protein>
    <submittedName>
        <fullName evidence="3">Uncharacterized protein</fullName>
    </submittedName>
</protein>
<dbReference type="EMBL" id="JAOAOG010000253">
    <property type="protein sequence ID" value="KAJ6235900.1"/>
    <property type="molecule type" value="Genomic_DNA"/>
</dbReference>
<feature type="region of interest" description="Disordered" evidence="2">
    <location>
        <begin position="113"/>
        <end position="135"/>
    </location>
</feature>
<evidence type="ECO:0000256" key="2">
    <source>
        <dbReference type="SAM" id="MobiDB-lite"/>
    </source>
</evidence>
<proteinExistence type="predicted"/>
<organism evidence="3 4">
    <name type="scientific">Anaeramoeba flamelloides</name>
    <dbReference type="NCBI Taxonomy" id="1746091"/>
    <lineage>
        <taxon>Eukaryota</taxon>
        <taxon>Metamonada</taxon>
        <taxon>Anaeramoebidae</taxon>
        <taxon>Anaeramoeba</taxon>
    </lineage>
</organism>
<keyword evidence="1" id="KW-0175">Coiled coil</keyword>
<evidence type="ECO:0000256" key="1">
    <source>
        <dbReference type="SAM" id="Coils"/>
    </source>
</evidence>
<keyword evidence="4" id="KW-1185">Reference proteome</keyword>
<gene>
    <name evidence="3" type="ORF">M0813_28337</name>
</gene>
<feature type="coiled-coil region" evidence="1">
    <location>
        <begin position="7"/>
        <end position="41"/>
    </location>
</feature>
<feature type="compositionally biased region" description="Basic and acidic residues" evidence="2">
    <location>
        <begin position="115"/>
        <end position="135"/>
    </location>
</feature>
<name>A0ABQ8XTG9_9EUKA</name>
<reference evidence="3" key="1">
    <citation type="submission" date="2022-08" db="EMBL/GenBank/DDBJ databases">
        <title>Novel sulfate-reducing endosymbionts in the free-living metamonad Anaeramoeba.</title>
        <authorList>
            <person name="Jerlstrom-Hultqvist J."/>
            <person name="Cepicka I."/>
            <person name="Gallot-Lavallee L."/>
            <person name="Salas-Leiva D."/>
            <person name="Curtis B.A."/>
            <person name="Zahonova K."/>
            <person name="Pipaliya S."/>
            <person name="Dacks J."/>
            <person name="Roger A.J."/>
        </authorList>
    </citation>
    <scope>NUCLEOTIDE SEQUENCE</scope>
    <source>
        <strain evidence="3">Schooner1</strain>
    </source>
</reference>
<evidence type="ECO:0000313" key="3">
    <source>
        <dbReference type="EMBL" id="KAJ6235900.1"/>
    </source>
</evidence>
<dbReference type="Proteomes" id="UP001150062">
    <property type="component" value="Unassembled WGS sequence"/>
</dbReference>
<accession>A0ABQ8XTG9</accession>
<sequence length="135" mass="15912">MILNKIKNEENQNKETIQKSLENQNKLKEKIKNICQKIENDSDLLIQKIQDSKINHLNLFKKIEIIIDNKIETILEGTEKKQKKISKKKIKINTIKKLKSEKNHIELIQGGNEIIKTERKREKNGKKKAEKESKN</sequence>